<dbReference type="InterPro" id="IPR029787">
    <property type="entry name" value="Nucleotide_cyclase"/>
</dbReference>
<comment type="caution">
    <text evidence="5">The sequence shown here is derived from an EMBL/GenBank/DDBJ whole genome shotgun (WGS) entry which is preliminary data.</text>
</comment>
<keyword evidence="3" id="KW-0472">Membrane</keyword>
<comment type="catalytic activity">
    <reaction evidence="2">
        <text>2 GTP = 3',3'-c-di-GMP + 2 diphosphate</text>
        <dbReference type="Rhea" id="RHEA:24898"/>
        <dbReference type="ChEBI" id="CHEBI:33019"/>
        <dbReference type="ChEBI" id="CHEBI:37565"/>
        <dbReference type="ChEBI" id="CHEBI:58805"/>
        <dbReference type="EC" id="2.7.7.65"/>
    </reaction>
</comment>
<keyword evidence="3" id="KW-1133">Transmembrane helix</keyword>
<sequence>MKGIKNTILAKPLECGLLLFVVLGLLWLPLAERWSRDIVFREVARQISVLETQKRAELAQTVVRLDRRIELIKSLPRMVAEQTDVRLVMINPELSQARSNADRLLALLAENLPLDKILVFDRSGELRLSSDLTHAERMPDIPVPQGQAFDDAMRGRNGLRYGVGLVSKVPGYYFSAPIQHGDMILGAVLVKLERDRAQKEILDRDLLLVDNNGVVVLSSDPARQLQVLDGTGGMKLPPAERLQLYGKADLTPLKLQPYGAPLPANVVTIAGEPLPYLHFQLAEHVPRDLHAHLLVPLPQMQHMNERQRILLWPMLCAGFLALGLALMLLIYLVRTRLLRQQLTQANEELRRQAESDALTGIANRRKFNQDLDAELARGRRYGHRFSVAIIDIDFFKKVNDVHGHPAGDAALVYLADVVSLAIRDTDHFARLGGEEFGLLLPDTGDGGTAQLLERLRATIEEGHLVYDELAIPLTISIGFACAGPGESAEDLMRRADEALYAAKQGGRNRVQAAAPC</sequence>
<protein>
    <recommendedName>
        <fullName evidence="1">diguanylate cyclase</fullName>
        <ecNumber evidence="1">2.7.7.65</ecNumber>
    </recommendedName>
</protein>
<organism evidence="5 6">
    <name type="scientific">Jeongeupia chitinilytica</name>
    <dbReference type="NCBI Taxonomy" id="1041641"/>
    <lineage>
        <taxon>Bacteria</taxon>
        <taxon>Pseudomonadati</taxon>
        <taxon>Pseudomonadota</taxon>
        <taxon>Betaproteobacteria</taxon>
        <taxon>Neisseriales</taxon>
        <taxon>Chitinibacteraceae</taxon>
        <taxon>Jeongeupia</taxon>
    </lineage>
</organism>
<dbReference type="Gene3D" id="3.30.450.20">
    <property type="entry name" value="PAS domain"/>
    <property type="match status" value="2"/>
</dbReference>
<proteinExistence type="predicted"/>
<keyword evidence="3" id="KW-0812">Transmembrane</keyword>
<gene>
    <name evidence="5" type="ORF">GCM10007350_30710</name>
</gene>
<evidence type="ECO:0000256" key="2">
    <source>
        <dbReference type="ARBA" id="ARBA00034247"/>
    </source>
</evidence>
<dbReference type="EMBL" id="BMYO01000008">
    <property type="protein sequence ID" value="GHD67229.1"/>
    <property type="molecule type" value="Genomic_DNA"/>
</dbReference>
<dbReference type="PANTHER" id="PTHR45138:SF9">
    <property type="entry name" value="DIGUANYLATE CYCLASE DGCM-RELATED"/>
    <property type="match status" value="1"/>
</dbReference>
<dbReference type="NCBIfam" id="TIGR00254">
    <property type="entry name" value="GGDEF"/>
    <property type="match status" value="1"/>
</dbReference>
<dbReference type="SUPFAM" id="SSF55073">
    <property type="entry name" value="Nucleotide cyclase"/>
    <property type="match status" value="1"/>
</dbReference>
<name>A0ABQ3H501_9NEIS</name>
<dbReference type="Gene3D" id="3.30.70.270">
    <property type="match status" value="1"/>
</dbReference>
<dbReference type="Proteomes" id="UP000604737">
    <property type="component" value="Unassembled WGS sequence"/>
</dbReference>
<dbReference type="InterPro" id="IPR043128">
    <property type="entry name" value="Rev_trsase/Diguanyl_cyclase"/>
</dbReference>
<reference evidence="6" key="1">
    <citation type="journal article" date="2019" name="Int. J. Syst. Evol. Microbiol.">
        <title>The Global Catalogue of Microorganisms (GCM) 10K type strain sequencing project: providing services to taxonomists for standard genome sequencing and annotation.</title>
        <authorList>
            <consortium name="The Broad Institute Genomics Platform"/>
            <consortium name="The Broad Institute Genome Sequencing Center for Infectious Disease"/>
            <person name="Wu L."/>
            <person name="Ma J."/>
        </authorList>
    </citation>
    <scope>NUCLEOTIDE SEQUENCE [LARGE SCALE GENOMIC DNA]</scope>
    <source>
        <strain evidence="6">KCTC 23701</strain>
    </source>
</reference>
<dbReference type="PANTHER" id="PTHR45138">
    <property type="entry name" value="REGULATORY COMPONENTS OF SENSORY TRANSDUCTION SYSTEM"/>
    <property type="match status" value="1"/>
</dbReference>
<dbReference type="InterPro" id="IPR050469">
    <property type="entry name" value="Diguanylate_Cyclase"/>
</dbReference>
<evidence type="ECO:0000313" key="6">
    <source>
        <dbReference type="Proteomes" id="UP000604737"/>
    </source>
</evidence>
<evidence type="ECO:0000259" key="4">
    <source>
        <dbReference type="PROSITE" id="PS50887"/>
    </source>
</evidence>
<feature type="transmembrane region" description="Helical" evidence="3">
    <location>
        <begin position="309"/>
        <end position="333"/>
    </location>
</feature>
<dbReference type="RefSeq" id="WP_189461782.1">
    <property type="nucleotide sequence ID" value="NZ_BMYO01000008.1"/>
</dbReference>
<dbReference type="SMART" id="SM00267">
    <property type="entry name" value="GGDEF"/>
    <property type="match status" value="1"/>
</dbReference>
<keyword evidence="6" id="KW-1185">Reference proteome</keyword>
<dbReference type="Pfam" id="PF00990">
    <property type="entry name" value="GGDEF"/>
    <property type="match status" value="1"/>
</dbReference>
<feature type="domain" description="GGDEF" evidence="4">
    <location>
        <begin position="383"/>
        <end position="515"/>
    </location>
</feature>
<dbReference type="EC" id="2.7.7.65" evidence="1"/>
<dbReference type="CDD" id="cd01949">
    <property type="entry name" value="GGDEF"/>
    <property type="match status" value="1"/>
</dbReference>
<evidence type="ECO:0000256" key="3">
    <source>
        <dbReference type="SAM" id="Phobius"/>
    </source>
</evidence>
<dbReference type="PROSITE" id="PS50887">
    <property type="entry name" value="GGDEF"/>
    <property type="match status" value="1"/>
</dbReference>
<evidence type="ECO:0000256" key="1">
    <source>
        <dbReference type="ARBA" id="ARBA00012528"/>
    </source>
</evidence>
<evidence type="ECO:0000313" key="5">
    <source>
        <dbReference type="EMBL" id="GHD67229.1"/>
    </source>
</evidence>
<dbReference type="InterPro" id="IPR000160">
    <property type="entry name" value="GGDEF_dom"/>
</dbReference>
<accession>A0ABQ3H501</accession>